<feature type="region of interest" description="Disordered" evidence="9">
    <location>
        <begin position="2343"/>
        <end position="2439"/>
    </location>
</feature>
<feature type="domain" description="Cadherin" evidence="11">
    <location>
        <begin position="354"/>
        <end position="453"/>
    </location>
</feature>
<dbReference type="PROSITE" id="PS50268">
    <property type="entry name" value="CADHERIN_2"/>
    <property type="match status" value="20"/>
</dbReference>
<keyword evidence="3" id="KW-0677">Repeat</keyword>
<dbReference type="Gene3D" id="2.60.40.60">
    <property type="entry name" value="Cadherins"/>
    <property type="match status" value="20"/>
</dbReference>
<feature type="domain" description="Cadherin" evidence="11">
    <location>
        <begin position="596"/>
        <end position="662"/>
    </location>
</feature>
<dbReference type="PANTHER" id="PTHR24025">
    <property type="entry name" value="DESMOGLEIN FAMILY MEMBER"/>
    <property type="match status" value="1"/>
</dbReference>
<feature type="compositionally biased region" description="Polar residues" evidence="9">
    <location>
        <begin position="2403"/>
        <end position="2413"/>
    </location>
</feature>
<feature type="domain" description="Cadherin" evidence="11">
    <location>
        <begin position="1212"/>
        <end position="1326"/>
    </location>
</feature>
<evidence type="ECO:0000256" key="2">
    <source>
        <dbReference type="ARBA" id="ARBA00022692"/>
    </source>
</evidence>
<evidence type="ECO:0000256" key="10">
    <source>
        <dbReference type="SAM" id="Phobius"/>
    </source>
</evidence>
<feature type="region of interest" description="Disordered" evidence="9">
    <location>
        <begin position="2658"/>
        <end position="2731"/>
    </location>
</feature>
<feature type="domain" description="Cadherin" evidence="11">
    <location>
        <begin position="1425"/>
        <end position="1530"/>
    </location>
</feature>
<keyword evidence="5" id="KW-0130">Cell adhesion</keyword>
<feature type="transmembrane region" description="Helical" evidence="10">
    <location>
        <begin position="2183"/>
        <end position="2211"/>
    </location>
</feature>
<gene>
    <name evidence="12" type="ORF">CVLEPA_LOCUS30359</name>
</gene>
<feature type="domain" description="Cadherin" evidence="11">
    <location>
        <begin position="1632"/>
        <end position="1738"/>
    </location>
</feature>
<dbReference type="InterPro" id="IPR015919">
    <property type="entry name" value="Cadherin-like_sf"/>
</dbReference>
<dbReference type="PROSITE" id="PS00232">
    <property type="entry name" value="CADHERIN_1"/>
    <property type="match status" value="8"/>
</dbReference>
<feature type="compositionally biased region" description="Basic and acidic residues" evidence="9">
    <location>
        <begin position="2238"/>
        <end position="2251"/>
    </location>
</feature>
<dbReference type="InterPro" id="IPR020894">
    <property type="entry name" value="Cadherin_CS"/>
</dbReference>
<feature type="region of interest" description="Disordered" evidence="9">
    <location>
        <begin position="2519"/>
        <end position="2544"/>
    </location>
</feature>
<feature type="compositionally biased region" description="Low complexity" evidence="9">
    <location>
        <begin position="2359"/>
        <end position="2373"/>
    </location>
</feature>
<feature type="compositionally biased region" description="Polar residues" evidence="9">
    <location>
        <begin position="2597"/>
        <end position="2610"/>
    </location>
</feature>
<evidence type="ECO:0000256" key="1">
    <source>
        <dbReference type="ARBA" id="ARBA00004370"/>
    </source>
</evidence>
<feature type="domain" description="Cadherin" evidence="11">
    <location>
        <begin position="2087"/>
        <end position="2195"/>
    </location>
</feature>
<comment type="subcellular location">
    <subcellularLocation>
        <location evidence="1">Membrane</location>
    </subcellularLocation>
</comment>
<dbReference type="Proteomes" id="UP001642483">
    <property type="component" value="Unassembled WGS sequence"/>
</dbReference>
<feature type="region of interest" description="Disordered" evidence="9">
    <location>
        <begin position="2597"/>
        <end position="2639"/>
    </location>
</feature>
<evidence type="ECO:0000259" key="11">
    <source>
        <dbReference type="PROSITE" id="PS50268"/>
    </source>
</evidence>
<feature type="domain" description="Cadherin" evidence="11">
    <location>
        <begin position="768"/>
        <end position="883"/>
    </location>
</feature>
<evidence type="ECO:0000256" key="7">
    <source>
        <dbReference type="ARBA" id="ARBA00023136"/>
    </source>
</evidence>
<feature type="compositionally biased region" description="Low complexity" evidence="9">
    <location>
        <begin position="2665"/>
        <end position="2688"/>
    </location>
</feature>
<feature type="domain" description="Cadherin" evidence="11">
    <location>
        <begin position="997"/>
        <end position="1101"/>
    </location>
</feature>
<dbReference type="CDD" id="cd12841">
    <property type="entry name" value="TM_EphA1"/>
    <property type="match status" value="1"/>
</dbReference>
<feature type="compositionally biased region" description="Basic and acidic residues" evidence="9">
    <location>
        <begin position="2390"/>
        <end position="2402"/>
    </location>
</feature>
<feature type="region of interest" description="Disordered" evidence="9">
    <location>
        <begin position="2222"/>
        <end position="2279"/>
    </location>
</feature>
<accession>A0ABP0H2C6</accession>
<evidence type="ECO:0000313" key="13">
    <source>
        <dbReference type="Proteomes" id="UP001642483"/>
    </source>
</evidence>
<keyword evidence="7 10" id="KW-0472">Membrane</keyword>
<evidence type="ECO:0000256" key="5">
    <source>
        <dbReference type="ARBA" id="ARBA00022889"/>
    </source>
</evidence>
<comment type="caution">
    <text evidence="12">The sequence shown here is derived from an EMBL/GenBank/DDBJ whole genome shotgun (WGS) entry which is preliminary data.</text>
</comment>
<feature type="compositionally biased region" description="Low complexity" evidence="9">
    <location>
        <begin position="2617"/>
        <end position="2637"/>
    </location>
</feature>
<feature type="domain" description="Cadherin" evidence="11">
    <location>
        <begin position="1318"/>
        <end position="1424"/>
    </location>
</feature>
<feature type="compositionally biased region" description="Polar residues" evidence="9">
    <location>
        <begin position="2263"/>
        <end position="2272"/>
    </location>
</feature>
<feature type="domain" description="Cadherin" evidence="11">
    <location>
        <begin position="1852"/>
        <end position="1966"/>
    </location>
</feature>
<evidence type="ECO:0000256" key="8">
    <source>
        <dbReference type="PROSITE-ProRule" id="PRU00043"/>
    </source>
</evidence>
<name>A0ABP0H2C6_CLALP</name>
<feature type="domain" description="Cadherin" evidence="11">
    <location>
        <begin position="1739"/>
        <end position="1851"/>
    </location>
</feature>
<sequence>MNFQLLVKAVDGGGFTSELDARIIISINGSTTGGPVFSSSSYEFTAEEDVPVSYLLGRVSASAVDGNAVKYSIISDPPYSSWFDVESTSGEVTVKAKMDREIFFSVTFQVVASSGTPPKYGFALVTVTLNDVNDNYPIVRGAVDGELNPITVPYNTGLGVKLTTINARDNDAGLNGTVRYLLSSSSTYFSINYTTGELSLKSNLAQQSKDYRLSIEVRDLGSPPHIILTSLVVRARPPDVNCPEFSNSEYKFNVMENFEPSKIIGTVRATTSSSSAAFSYRFVSSPSALLFAIYPNGTIYLNSKLDRETQDSYRFEILAEGFPGPISEYTTSCVSTTDVIITVDDVDDNPPQFTSSIYTFSVEENANTGTVLGSVAATDKDIGQNAAIFYNFAVSSSKFAINPQTGQISTSVPLNFESEADYFLIVQARGYQNMAQAKIHVILVDVNDNSPIFVAGEGDRLAVVPGTAETGTWVADMKAYDADHGANGEIVYSIITSSSPSFSINSQTGVVSTSSPFSVTGLGNHTLRIEARDKGTPQNSAFIMLKVKVQQANTNPAMFNDTHFVFSPSEGGNPGSVLGSFNVALTTRRRRTTSSYRIISGNDDNAFSVNRNTGEVTQNRYLDYEASPQYTLAVQKRISSTSSSILVGQINIRDINDHTPKFSSGYYSFGVTENTAAGEKVYTFTASDQDTGPDGSVTYSLVSESPAHAFVIDADSGALSVDTSLDREEISEYILVIKATDRSATSPRFSTASCNVIIRDINDNPPIFVSRRETYLLEDEPVGYPLMRVAAEDKDSGANGRVFYMLISASSDDPTPDGKDEMSYFHIDPNTGVISLAKELDRERATVHHLNISATDSSALNQLTSYESLVIHVSDVNDIAPRFEQSVYQAQVTESQSSGVIVVKVRATDEDSGKNGKLTYVLQESSDSEAFTIDSTNGVITTTRALDRENRSSYKLTVYVEDGSFPSLYDWCVVHVSVVDINDNSPQFSLEDNSREPPLLVKLDLPEQVETPTLVFIICALDTDDGDNGKITYTITAGNEDGDFSLNSTTGALRAIRSLDRETTPTYQLTVMAGDNGEPRLSSVGVVEINVLDWNDNDPQFPQSSFSSSIEEGLPEGQYVFTVRATDADEGSNGDVRYFLDSNDFSNTLDGLFSINQDTGVISTTAALDREAKSQHVFSVIAVDSSPYNPRISSVPVDVTVTDVNDNSPVFDEPLIRVNVTRSVATGVDLAQVLAQDKDLDRNGSVSYSFADGSTTESVFSIDVTTGTIRTTASIPMDFPSQYVLFVNASDQGNPPLNAQAVVVILIVGETTAKLQFDEASYGPTMLEIVTDGYRVTKVTAQPVGTTITGSIVYNLLSGNDEAFSISNDGEITVLDRTLLDYETRPNIRLVVYASASSDSSGTVYGFTTVNVQLQDENDNSPRFSSLSYYAKILEQEPATDIVQVSATDPDSGNNGRVGYDIISGNTDNVFAVDAATGVVRTSRILDYEIQSSYSLTIHATDLPDDTARRTGTCTVQVTVVDANDHRPTLVVPSEPVVVDEGTVVGKVVTVVTANDIDQAPPVTFLFRPDGNPGGYFSIDRMGGRLFLAKPLDYETVQNLSLEIEALNGRYNSTAKIEIIVADVNDNAPTFDQDSYQATLDELASAGTFVITIHADDVDSGSYGRVSYRLGNIVPNIPIFAIDPDTGEIHTNASVTFTSQSALINLEVEAFDHGEPPIVRSTSVRIERRDENNHAPMYGKTTYEAQVTESALRNASVVNVTARDADYERNNKDVYFEILAGNVADVFKIRSYTGLGGESIGEICVAGDLDRETTDLYTLTVSAFDRGSPQRNSNATVLIRVTDDNDNRPRFNQSHYYGRVQENNEAGTASPNPVLTVVAFDPDDQIPVDLEFKVISGDSDRAFELVDCIPPSDGCALLNAKTVDYETKTHYELTVQVTNLRNPLLAKSTASIAVDIEDVNEFKPEISVLIDQVDVLETARANETLFYITALDNDGGSYGRITFEVLDVGRSKDGSGCPDPRSLFAVVPVTGAVYATQNIDFEQCSSFSFQVRACDLDQCSDPISIVLNVIPVDEYPPQFVIGGQVTSDPEFKFSVPYGSPTGYIVGKINATDQDGGVDGVIHFTLQESPSPSRPTFVINNDTGVIRLAQQLDSGDPRYLTLTIESSTLETRASVTVTITGVPAAIALGSILAIVFGILLGIAFIIGLFVLVRCCCMRRYSKDPDTVPKKVGSPASKQESFHDLPKETEHPSPDSPKYAAVNGMNGSHHNGTLKNGGKAIGNGSSGDYQLKAITSASKKGRRIFQPKNTSLHDDPCNGHVAGGLSSTIATTAIYNRPMIKNSNLTSLNQSPEDDEVNYITSSSPSSGRQPTSVSPLNDVEHRVADSGIQQDIERISETTEATKRTSPAGSSASIHQLEDEGVGRVMDTSKPPYSSSIGRRGKAIGELPGLYESLATMSRPIRKPLPKAFLGSLDEGKALPERPSDQLQDWTPEFNPLSSVFSEIARLREETAAVIQTTLDQQPRESALPTNGQPSETLNVTERPPPLLTTVPQHTTSLANPVPMTSSIGRRLGRQLTNPPMKGLCPKSQPIYQQPLTLLPTTHSKRTSIPPSYSYVISKRPSSGESSKSRHSLGSKSHVSSLAYQTSDNTMLSLTSLPRSPFSHDSSLTSPAMSPSLSPSLTPLTVRTPPDTPVIVRDPPRAKISPHSGVVKRSRSDETNLTSEKKERILHV</sequence>
<evidence type="ECO:0000256" key="6">
    <source>
        <dbReference type="ARBA" id="ARBA00022989"/>
    </source>
</evidence>
<feature type="domain" description="Cadherin" evidence="11">
    <location>
        <begin position="1531"/>
        <end position="1631"/>
    </location>
</feature>
<feature type="domain" description="Cadherin" evidence="11">
    <location>
        <begin position="464"/>
        <end position="559"/>
    </location>
</feature>
<feature type="domain" description="Cadherin" evidence="11">
    <location>
        <begin position="884"/>
        <end position="988"/>
    </location>
</feature>
<feature type="domain" description="Cadherin" evidence="11">
    <location>
        <begin position="663"/>
        <end position="768"/>
    </location>
</feature>
<dbReference type="SUPFAM" id="SSF49313">
    <property type="entry name" value="Cadherin-like"/>
    <property type="match status" value="20"/>
</dbReference>
<feature type="domain" description="Cadherin" evidence="11">
    <location>
        <begin position="1967"/>
        <end position="2079"/>
    </location>
</feature>
<protein>
    <recommendedName>
        <fullName evidence="11">Cadherin domain-containing protein</fullName>
    </recommendedName>
</protein>
<keyword evidence="2 10" id="KW-0812">Transmembrane</keyword>
<feature type="domain" description="Cadherin" evidence="11">
    <location>
        <begin position="144"/>
        <end position="245"/>
    </location>
</feature>
<evidence type="ECO:0000256" key="9">
    <source>
        <dbReference type="SAM" id="MobiDB-lite"/>
    </source>
</evidence>
<dbReference type="InterPro" id="IPR002126">
    <property type="entry name" value="Cadherin-like_dom"/>
</dbReference>
<feature type="domain" description="Cadherin" evidence="11">
    <location>
        <begin position="246"/>
        <end position="353"/>
    </location>
</feature>
<evidence type="ECO:0000256" key="4">
    <source>
        <dbReference type="ARBA" id="ARBA00022837"/>
    </source>
</evidence>
<evidence type="ECO:0000313" key="12">
    <source>
        <dbReference type="EMBL" id="CAK8697079.1"/>
    </source>
</evidence>
<keyword evidence="13" id="KW-1185">Reference proteome</keyword>
<organism evidence="12 13">
    <name type="scientific">Clavelina lepadiformis</name>
    <name type="common">Light-bulb sea squirt</name>
    <name type="synonym">Ascidia lepadiformis</name>
    <dbReference type="NCBI Taxonomy" id="159417"/>
    <lineage>
        <taxon>Eukaryota</taxon>
        <taxon>Metazoa</taxon>
        <taxon>Chordata</taxon>
        <taxon>Tunicata</taxon>
        <taxon>Ascidiacea</taxon>
        <taxon>Aplousobranchia</taxon>
        <taxon>Clavelinidae</taxon>
        <taxon>Clavelina</taxon>
    </lineage>
</organism>
<dbReference type="PANTHER" id="PTHR24025:SF23">
    <property type="entry name" value="NEURAL-CADHERIN"/>
    <property type="match status" value="1"/>
</dbReference>
<dbReference type="CDD" id="cd11304">
    <property type="entry name" value="Cadherin_repeat"/>
    <property type="match status" value="20"/>
</dbReference>
<dbReference type="PROSITE" id="PS00092">
    <property type="entry name" value="N6_MTASE"/>
    <property type="match status" value="1"/>
</dbReference>
<dbReference type="SMART" id="SM00112">
    <property type="entry name" value="CA"/>
    <property type="match status" value="20"/>
</dbReference>
<keyword evidence="6 10" id="KW-1133">Transmembrane helix</keyword>
<reference evidence="12 13" key="1">
    <citation type="submission" date="2024-02" db="EMBL/GenBank/DDBJ databases">
        <authorList>
            <person name="Daric V."/>
            <person name="Darras S."/>
        </authorList>
    </citation>
    <scope>NUCLEOTIDE SEQUENCE [LARGE SCALE GENOMIC DNA]</scope>
</reference>
<dbReference type="EMBL" id="CAWYQH010000163">
    <property type="protein sequence ID" value="CAK8697079.1"/>
    <property type="molecule type" value="Genomic_DNA"/>
</dbReference>
<evidence type="ECO:0000256" key="3">
    <source>
        <dbReference type="ARBA" id="ARBA00022737"/>
    </source>
</evidence>
<dbReference type="PRINTS" id="PR00205">
    <property type="entry name" value="CADHERIN"/>
</dbReference>
<feature type="domain" description="Cadherin" evidence="11">
    <location>
        <begin position="1102"/>
        <end position="1211"/>
    </location>
</feature>
<proteinExistence type="predicted"/>
<feature type="compositionally biased region" description="Polar residues" evidence="9">
    <location>
        <begin position="2527"/>
        <end position="2539"/>
    </location>
</feature>
<feature type="compositionally biased region" description="Basic and acidic residues" evidence="9">
    <location>
        <begin position="2713"/>
        <end position="2731"/>
    </location>
</feature>
<dbReference type="Pfam" id="PF00028">
    <property type="entry name" value="Cadherin"/>
    <property type="match status" value="17"/>
</dbReference>
<keyword evidence="4 8" id="KW-0106">Calcium</keyword>
<feature type="domain" description="Cadherin" evidence="11">
    <location>
        <begin position="38"/>
        <end position="139"/>
    </location>
</feature>
<dbReference type="InterPro" id="IPR002052">
    <property type="entry name" value="DNA_methylase_N6_adenine_CS"/>
</dbReference>
<dbReference type="InterPro" id="IPR050971">
    <property type="entry name" value="Cadherin-domain_protein"/>
</dbReference>